<dbReference type="PANTHER" id="PTHR43434:SF13">
    <property type="entry name" value="PHOSPHOGLYCOLATE PHOSPHATASE"/>
    <property type="match status" value="1"/>
</dbReference>
<gene>
    <name evidence="1" type="ORF">I5M27_10810</name>
</gene>
<dbReference type="InterPro" id="IPR036412">
    <property type="entry name" value="HAD-like_sf"/>
</dbReference>
<sequence length="245" mass="28118">MQKHSKTGSVFSENAAQTMIRYVIFDFDGTLADSKEAALTALNQIADRHRYKRIAPEALETLRKLPITERCKLLGWPVYKLPLLATELYGLYKKSIHTVKLFPGIREMLEALRENGYETAIISSNSEQNIREFLQASELPFIQHVICSNNIFGKDKSIKKFLKTHLLQPSEVLYVGDELRDLTACRKCRVKMIWVSWGFDSQELIRAENPEFMVHAPSEILQILPSNSGLEKSALNFLEVKRHHN</sequence>
<reference evidence="1 2" key="1">
    <citation type="submission" date="2020-12" db="EMBL/GenBank/DDBJ databases">
        <title>Bacterial novel species Adhaeribacter sp. BT258 isolated from soil.</title>
        <authorList>
            <person name="Jung H.-Y."/>
        </authorList>
    </citation>
    <scope>NUCLEOTIDE SEQUENCE [LARGE SCALE GENOMIC DNA]</scope>
    <source>
        <strain evidence="1 2">BT258</strain>
    </source>
</reference>
<dbReference type="GO" id="GO:0016787">
    <property type="term" value="F:hydrolase activity"/>
    <property type="evidence" value="ECO:0007669"/>
    <property type="project" value="UniProtKB-KW"/>
</dbReference>
<dbReference type="PANTHER" id="PTHR43434">
    <property type="entry name" value="PHOSPHOGLYCOLATE PHOSPHATASE"/>
    <property type="match status" value="1"/>
</dbReference>
<evidence type="ECO:0000313" key="2">
    <source>
        <dbReference type="Proteomes" id="UP000644147"/>
    </source>
</evidence>
<dbReference type="Proteomes" id="UP000644147">
    <property type="component" value="Unassembled WGS sequence"/>
</dbReference>
<dbReference type="Gene3D" id="1.10.150.240">
    <property type="entry name" value="Putative phosphatase, domain 2"/>
    <property type="match status" value="1"/>
</dbReference>
<dbReference type="RefSeq" id="WP_200506233.1">
    <property type="nucleotide sequence ID" value="NZ_JAEHFX010000005.1"/>
</dbReference>
<keyword evidence="1" id="KW-0378">Hydrolase</keyword>
<name>A0ABS1C2T0_9BACT</name>
<dbReference type="InterPro" id="IPR050155">
    <property type="entry name" value="HAD-like_hydrolase_sf"/>
</dbReference>
<dbReference type="InterPro" id="IPR023198">
    <property type="entry name" value="PGP-like_dom2"/>
</dbReference>
<dbReference type="InterPro" id="IPR006439">
    <property type="entry name" value="HAD-SF_hydro_IA"/>
</dbReference>
<dbReference type="Gene3D" id="3.40.50.1000">
    <property type="entry name" value="HAD superfamily/HAD-like"/>
    <property type="match status" value="1"/>
</dbReference>
<dbReference type="InterPro" id="IPR023214">
    <property type="entry name" value="HAD_sf"/>
</dbReference>
<dbReference type="Pfam" id="PF13419">
    <property type="entry name" value="HAD_2"/>
    <property type="match status" value="1"/>
</dbReference>
<evidence type="ECO:0000313" key="1">
    <source>
        <dbReference type="EMBL" id="MBK0403477.1"/>
    </source>
</evidence>
<dbReference type="SFLD" id="SFLDS00003">
    <property type="entry name" value="Haloacid_Dehalogenase"/>
    <property type="match status" value="1"/>
</dbReference>
<dbReference type="SUPFAM" id="SSF56784">
    <property type="entry name" value="HAD-like"/>
    <property type="match status" value="1"/>
</dbReference>
<proteinExistence type="predicted"/>
<organism evidence="1 2">
    <name type="scientific">Adhaeribacter terrigena</name>
    <dbReference type="NCBI Taxonomy" id="2793070"/>
    <lineage>
        <taxon>Bacteria</taxon>
        <taxon>Pseudomonadati</taxon>
        <taxon>Bacteroidota</taxon>
        <taxon>Cytophagia</taxon>
        <taxon>Cytophagales</taxon>
        <taxon>Hymenobacteraceae</taxon>
        <taxon>Adhaeribacter</taxon>
    </lineage>
</organism>
<dbReference type="SFLD" id="SFLDG01129">
    <property type="entry name" value="C1.5:_HAD__Beta-PGM__Phosphata"/>
    <property type="match status" value="1"/>
</dbReference>
<dbReference type="EMBL" id="JAEHFX010000005">
    <property type="protein sequence ID" value="MBK0403477.1"/>
    <property type="molecule type" value="Genomic_DNA"/>
</dbReference>
<protein>
    <submittedName>
        <fullName evidence="1">HAD-IA family hydrolase</fullName>
    </submittedName>
</protein>
<dbReference type="InterPro" id="IPR041492">
    <property type="entry name" value="HAD_2"/>
</dbReference>
<accession>A0ABS1C2T0</accession>
<dbReference type="NCBIfam" id="TIGR01549">
    <property type="entry name" value="HAD-SF-IA-v1"/>
    <property type="match status" value="1"/>
</dbReference>
<comment type="caution">
    <text evidence="1">The sequence shown here is derived from an EMBL/GenBank/DDBJ whole genome shotgun (WGS) entry which is preliminary data.</text>
</comment>
<keyword evidence="2" id="KW-1185">Reference proteome</keyword>